<dbReference type="Proteomes" id="UP001521785">
    <property type="component" value="Unassembled WGS sequence"/>
</dbReference>
<organism evidence="3 4">
    <name type="scientific">Paraconiothyrium brasiliense</name>
    <dbReference type="NCBI Taxonomy" id="300254"/>
    <lineage>
        <taxon>Eukaryota</taxon>
        <taxon>Fungi</taxon>
        <taxon>Dikarya</taxon>
        <taxon>Ascomycota</taxon>
        <taxon>Pezizomycotina</taxon>
        <taxon>Dothideomycetes</taxon>
        <taxon>Pleosporomycetidae</taxon>
        <taxon>Pleosporales</taxon>
        <taxon>Massarineae</taxon>
        <taxon>Didymosphaeriaceae</taxon>
        <taxon>Paraconiothyrium</taxon>
    </lineage>
</organism>
<evidence type="ECO:0000313" key="3">
    <source>
        <dbReference type="EMBL" id="KAL1597347.1"/>
    </source>
</evidence>
<proteinExistence type="predicted"/>
<name>A0ABR3QYW8_9PLEO</name>
<evidence type="ECO:0000256" key="1">
    <source>
        <dbReference type="SAM" id="MobiDB-lite"/>
    </source>
</evidence>
<evidence type="ECO:0000259" key="2">
    <source>
        <dbReference type="Pfam" id="PF14040"/>
    </source>
</evidence>
<feature type="region of interest" description="Disordered" evidence="1">
    <location>
        <begin position="281"/>
        <end position="303"/>
    </location>
</feature>
<dbReference type="Pfam" id="PF14040">
    <property type="entry name" value="DNase_NucA_NucB"/>
    <property type="match status" value="1"/>
</dbReference>
<evidence type="ECO:0000313" key="4">
    <source>
        <dbReference type="Proteomes" id="UP001521785"/>
    </source>
</evidence>
<gene>
    <name evidence="3" type="ORF">SLS60_008931</name>
</gene>
<accession>A0ABR3QYW8</accession>
<keyword evidence="4" id="KW-1185">Reference proteome</keyword>
<dbReference type="EMBL" id="JAKJXO020000013">
    <property type="protein sequence ID" value="KAL1597347.1"/>
    <property type="molecule type" value="Genomic_DNA"/>
</dbReference>
<feature type="domain" description="Deoxyribonuclease NucA/NucB" evidence="2">
    <location>
        <begin position="20"/>
        <end position="127"/>
    </location>
</feature>
<protein>
    <recommendedName>
        <fullName evidence="2">Deoxyribonuclease NucA/NucB domain-containing protein</fullName>
    </recommendedName>
</protein>
<sequence length="330" mass="37337">MAVPLIGDFTMAANDPDANLITYVGRDKASVRNKNRQESGCQVANPRPAAGSSMCRNFPFSQKFSDPKAITTYQCDEWPPALAQQDDFNQKQFKNSLRCMPNSENESLGGKLSGIVRNMNEDDFFRVDFTSLINNGADQTKLKYCLNQLGGTQPDCTQDGWQIEMREKQVQTGKIEAPYFRARDNNKYGWQGTPYAELYQCSVELERDGDSNFNNIKLFDFKNRQAGNTQSTTLDAQGTYGILGLPLVLQLKRTDAFNSRLEFQYDPSEEDSVLGFAWHSEQEGAGRGPWTDPESDPNRKPARYCKITDTGNNKQKVECWFPCFEHTDGR</sequence>
<reference evidence="3 4" key="1">
    <citation type="submission" date="2024-02" db="EMBL/GenBank/DDBJ databases">
        <title>De novo assembly and annotation of 12 fungi associated with fruit tree decline syndrome in Ontario, Canada.</title>
        <authorList>
            <person name="Sulman M."/>
            <person name="Ellouze W."/>
            <person name="Ilyukhin E."/>
        </authorList>
    </citation>
    <scope>NUCLEOTIDE SEQUENCE [LARGE SCALE GENOMIC DNA]</scope>
    <source>
        <strain evidence="3 4">M42-189</strain>
    </source>
</reference>
<comment type="caution">
    <text evidence="3">The sequence shown here is derived from an EMBL/GenBank/DDBJ whole genome shotgun (WGS) entry which is preliminary data.</text>
</comment>
<dbReference type="InterPro" id="IPR029476">
    <property type="entry name" value="DNase_NucA_NucB"/>
</dbReference>